<dbReference type="Gene3D" id="3.40.50.300">
    <property type="entry name" value="P-loop containing nucleotide triphosphate hydrolases"/>
    <property type="match status" value="2"/>
</dbReference>
<dbReference type="Proteomes" id="UP000694560">
    <property type="component" value="Unplaced"/>
</dbReference>
<reference evidence="5" key="1">
    <citation type="submission" date="2025-08" db="UniProtKB">
        <authorList>
            <consortium name="Ensembl"/>
        </authorList>
    </citation>
    <scope>IDENTIFICATION</scope>
</reference>
<evidence type="ECO:0000313" key="6">
    <source>
        <dbReference type="Proteomes" id="UP000694560"/>
    </source>
</evidence>
<dbReference type="GO" id="GO:0001147">
    <property type="term" value="F:transcription termination site sequence-specific DNA binding"/>
    <property type="evidence" value="ECO:0007669"/>
    <property type="project" value="TreeGrafter"/>
</dbReference>
<protein>
    <submittedName>
        <fullName evidence="5">Senataxin</fullName>
    </submittedName>
</protein>
<proteinExistence type="predicted"/>
<evidence type="ECO:0000256" key="1">
    <source>
        <dbReference type="SAM" id="Coils"/>
    </source>
</evidence>
<dbReference type="GO" id="GO:0006369">
    <property type="term" value="P:termination of RNA polymerase II transcription"/>
    <property type="evidence" value="ECO:0007669"/>
    <property type="project" value="TreeGrafter"/>
</dbReference>
<accession>A0A8C5XA84</accession>
<dbReference type="Pfam" id="PF13086">
    <property type="entry name" value="AAA_11"/>
    <property type="match status" value="2"/>
</dbReference>
<dbReference type="GO" id="GO:0004386">
    <property type="term" value="F:helicase activity"/>
    <property type="evidence" value="ECO:0007669"/>
    <property type="project" value="InterPro"/>
</dbReference>
<feature type="compositionally biased region" description="Low complexity" evidence="2">
    <location>
        <begin position="712"/>
        <end position="751"/>
    </location>
</feature>
<sequence length="906" mass="98552">MGNGQTACHLTVQTRGNLSFFIHKQVKCVVVGSLVTTHREFKGLLLLSRSPLAKPIINPSYNDFCPRDLPVTSGSAASYMNEYNEDQKRAIETAYAMLKQHPGLPKICLIHGPPGTGKSKTIVGLLSRVLRENTRNEKTAWKRNSKIKPNRFLVCAPSNAAVDELMKKIIVAFKEKCQNKQEPLGNCGDIKLVRLGAEKSINNEVRGFSLDKNQTFLQFSVRVCVKGGFSLIFFSIQSQMLNDEISRLAKERQQLASQLKEVRGHSQKVQADIILESDIICCTLSTSGGSLLESVFSRQGLDPFSCVIVDEAGQSCEVETLIPLIHRCNKLVLVGDPKQLPPTVKSVKAQQYGYDQSLMARLQRHLEEQVQRNVLHSLPVVQLTVQYRMHPDICLFPSNYVYGRTLKTAKAIEENRCSSEWPFQPYLIFDVADGREERDHDSYSNPREVKLVMELIRTIKEKRNDLGLRRIGIITPYSAQKKRIQGQLDSVFKNNSPGEVDTVDAFQGREKDCIIVSCVRANIFVLSLRFLASLQRLNVTITRARFSLFILGRLQTLMVVHPLTPLSVYKNWNHLIQDAQKRGAIIRTTEKNYKKEALRILKLRPPGQPPAKGGTMTSPAVQAASSSGKKVEPGNPGNSPRECTVGPGHAVPQASREPAQPPGAPAADSRRGNVPVPVGAPAADSRRGNVPVPLGAPAADSRRTILPVPVGAPAADSRRSSAPVPGGAPAADSRRSSAPVPGGAPAAEFRRASAPAPLGAAALAALPEKPRDPRLASLASRIEAKGKEQPLKDGPQSAQSNPGSAAQQGLDVSSAARDQICRTEGAKKAQQTPGQCKVLPTAPLTAQHEGDQRGAVSKSDSKAPSEGGQSSSSECSKDSRGLSRRPSQESPENTESSSAKRRKIFP</sequence>
<evidence type="ECO:0000256" key="2">
    <source>
        <dbReference type="SAM" id="MobiDB-lite"/>
    </source>
</evidence>
<keyword evidence="1" id="KW-0175">Coiled coil</keyword>
<feature type="domain" description="DNA2/NAM7 helicase helicase" evidence="3">
    <location>
        <begin position="83"/>
        <end position="213"/>
    </location>
</feature>
<feature type="region of interest" description="Disordered" evidence="2">
    <location>
        <begin position="602"/>
        <end position="751"/>
    </location>
</feature>
<dbReference type="InterPro" id="IPR047187">
    <property type="entry name" value="SF1_C_Upf1"/>
</dbReference>
<feature type="coiled-coil region" evidence="1">
    <location>
        <begin position="238"/>
        <end position="265"/>
    </location>
</feature>
<dbReference type="GO" id="GO:0016604">
    <property type="term" value="C:nuclear body"/>
    <property type="evidence" value="ECO:0007669"/>
    <property type="project" value="TreeGrafter"/>
</dbReference>
<dbReference type="InterPro" id="IPR045055">
    <property type="entry name" value="DNA2/NAM7-like"/>
</dbReference>
<feature type="domain" description="DNA2/NAM7 helicase helicase" evidence="3">
    <location>
        <begin position="242"/>
        <end position="346"/>
    </location>
</feature>
<name>A0A8C5XA84_9PASS</name>
<dbReference type="AlphaFoldDB" id="A0A8C5XA84"/>
<feature type="compositionally biased region" description="Low complexity" evidence="2">
    <location>
        <begin position="862"/>
        <end position="874"/>
    </location>
</feature>
<evidence type="ECO:0000313" key="5">
    <source>
        <dbReference type="Ensembl" id="ENSMCSP00000022230.1"/>
    </source>
</evidence>
<dbReference type="CDD" id="cd18808">
    <property type="entry name" value="SF1_C_Upf1"/>
    <property type="match status" value="1"/>
</dbReference>
<dbReference type="InterPro" id="IPR041677">
    <property type="entry name" value="DNA2/NAM7_AAA_11"/>
</dbReference>
<feature type="domain" description="DNA2/NAM7 helicase-like C-terminal" evidence="4">
    <location>
        <begin position="354"/>
        <end position="553"/>
    </location>
</feature>
<evidence type="ECO:0000259" key="3">
    <source>
        <dbReference type="Pfam" id="PF13086"/>
    </source>
</evidence>
<dbReference type="CDD" id="cd18042">
    <property type="entry name" value="DEXXQc_SETX"/>
    <property type="match status" value="1"/>
</dbReference>
<organism evidence="5 6">
    <name type="scientific">Malurus cyaneus samueli</name>
    <dbReference type="NCBI Taxonomy" id="2593467"/>
    <lineage>
        <taxon>Eukaryota</taxon>
        <taxon>Metazoa</taxon>
        <taxon>Chordata</taxon>
        <taxon>Craniata</taxon>
        <taxon>Vertebrata</taxon>
        <taxon>Euteleostomi</taxon>
        <taxon>Archelosauria</taxon>
        <taxon>Archosauria</taxon>
        <taxon>Dinosauria</taxon>
        <taxon>Saurischia</taxon>
        <taxon>Theropoda</taxon>
        <taxon>Coelurosauria</taxon>
        <taxon>Aves</taxon>
        <taxon>Neognathae</taxon>
        <taxon>Neoaves</taxon>
        <taxon>Telluraves</taxon>
        <taxon>Australaves</taxon>
        <taxon>Passeriformes</taxon>
        <taxon>Meliphagoidea</taxon>
        <taxon>Maluridae</taxon>
        <taxon>Malurus</taxon>
    </lineage>
</organism>
<dbReference type="InterPro" id="IPR027417">
    <property type="entry name" value="P-loop_NTPase"/>
</dbReference>
<reference evidence="5" key="2">
    <citation type="submission" date="2025-09" db="UniProtKB">
        <authorList>
            <consortium name="Ensembl"/>
        </authorList>
    </citation>
    <scope>IDENTIFICATION</scope>
</reference>
<dbReference type="PANTHER" id="PTHR10887">
    <property type="entry name" value="DNA2/NAM7 HELICASE FAMILY"/>
    <property type="match status" value="1"/>
</dbReference>
<feature type="compositionally biased region" description="Basic and acidic residues" evidence="2">
    <location>
        <begin position="782"/>
        <end position="791"/>
    </location>
</feature>
<keyword evidence="6" id="KW-1185">Reference proteome</keyword>
<dbReference type="PANTHER" id="PTHR10887:SF537">
    <property type="entry name" value="HELICASE SENATAXIN-RELATED"/>
    <property type="match status" value="1"/>
</dbReference>
<dbReference type="Pfam" id="PF13087">
    <property type="entry name" value="AAA_12"/>
    <property type="match status" value="1"/>
</dbReference>
<feature type="region of interest" description="Disordered" evidence="2">
    <location>
        <begin position="763"/>
        <end position="906"/>
    </location>
</feature>
<dbReference type="SUPFAM" id="SSF52540">
    <property type="entry name" value="P-loop containing nucleoside triphosphate hydrolases"/>
    <property type="match status" value="1"/>
</dbReference>
<feature type="compositionally biased region" description="Polar residues" evidence="2">
    <location>
        <begin position="615"/>
        <end position="628"/>
    </location>
</feature>
<dbReference type="Ensembl" id="ENSMCST00000022802.1">
    <property type="protein sequence ID" value="ENSMCSP00000022230.1"/>
    <property type="gene ID" value="ENSMCSG00000015257.1"/>
</dbReference>
<evidence type="ECO:0000259" key="4">
    <source>
        <dbReference type="Pfam" id="PF13087"/>
    </source>
</evidence>
<feature type="compositionally biased region" description="Polar residues" evidence="2">
    <location>
        <begin position="796"/>
        <end position="811"/>
    </location>
</feature>
<dbReference type="InterPro" id="IPR041679">
    <property type="entry name" value="DNA2/NAM7-like_C"/>
</dbReference>
<feature type="compositionally biased region" description="Polar residues" evidence="2">
    <location>
        <begin position="888"/>
        <end position="897"/>
    </location>
</feature>
<dbReference type="FunFam" id="3.40.50.300:FF:000810">
    <property type="entry name" value="probable helicase senataxin"/>
    <property type="match status" value="1"/>
</dbReference>